<evidence type="ECO:0000256" key="5">
    <source>
        <dbReference type="ARBA" id="ARBA00022605"/>
    </source>
</evidence>
<evidence type="ECO:0000256" key="6">
    <source>
        <dbReference type="ARBA" id="ARBA00022741"/>
    </source>
</evidence>
<sequence length="144" mass="16009">MSDSIRRLHAAVIATRKGQNPSPRTERLFRKGRATIAKKVAEEAVEVALDGVMGDRAATVRESADLVYNLVVLWAELGIAPDDVWAEMDRRERLLGIAEKLPKRQLRPARDGVPDAHSRQAPALLWDIADGAEEPSGRVGRRRR</sequence>
<feature type="region of interest" description="Disordered" evidence="10">
    <location>
        <begin position="124"/>
        <end position="144"/>
    </location>
</feature>
<dbReference type="GO" id="GO:0004636">
    <property type="term" value="F:phosphoribosyl-ATP diphosphatase activity"/>
    <property type="evidence" value="ECO:0007669"/>
    <property type="project" value="UniProtKB-EC"/>
</dbReference>
<evidence type="ECO:0000313" key="12">
    <source>
        <dbReference type="Proteomes" id="UP001202867"/>
    </source>
</evidence>
<dbReference type="NCBIfam" id="TIGR03188">
    <property type="entry name" value="histidine_hisI"/>
    <property type="match status" value="1"/>
</dbReference>
<dbReference type="SUPFAM" id="SSF101386">
    <property type="entry name" value="all-alpha NTP pyrophosphatases"/>
    <property type="match status" value="1"/>
</dbReference>
<dbReference type="PANTHER" id="PTHR42945">
    <property type="entry name" value="HISTIDINE BIOSYNTHESIS BIFUNCTIONAL PROTEIN"/>
    <property type="match status" value="1"/>
</dbReference>
<keyword evidence="9" id="KW-0368">Histidine biosynthesis</keyword>
<evidence type="ECO:0000256" key="7">
    <source>
        <dbReference type="ARBA" id="ARBA00022801"/>
    </source>
</evidence>
<dbReference type="PANTHER" id="PTHR42945:SF1">
    <property type="entry name" value="HISTIDINE BIOSYNTHESIS BIFUNCTIONAL PROTEIN HIS7"/>
    <property type="match status" value="1"/>
</dbReference>
<dbReference type="RefSeq" id="WP_247199862.1">
    <property type="nucleotide sequence ID" value="NZ_JALKCG010000002.1"/>
</dbReference>
<evidence type="ECO:0000256" key="3">
    <source>
        <dbReference type="ARBA" id="ARBA00009392"/>
    </source>
</evidence>
<evidence type="ECO:0000313" key="11">
    <source>
        <dbReference type="EMBL" id="MCK0207864.1"/>
    </source>
</evidence>
<keyword evidence="8" id="KW-0067">ATP-binding</keyword>
<dbReference type="EMBL" id="JALKCG010000002">
    <property type="protein sequence ID" value="MCK0207864.1"/>
    <property type="molecule type" value="Genomic_DNA"/>
</dbReference>
<keyword evidence="6" id="KW-0547">Nucleotide-binding</keyword>
<comment type="similarity">
    <text evidence="3">Belongs to the PRA-PH family.</text>
</comment>
<gene>
    <name evidence="11" type="primary">hisE</name>
    <name evidence="11" type="ORF">MWN33_07410</name>
</gene>
<keyword evidence="5" id="KW-0028">Amino-acid biosynthesis</keyword>
<evidence type="ECO:0000256" key="8">
    <source>
        <dbReference type="ARBA" id="ARBA00022840"/>
    </source>
</evidence>
<reference evidence="11 12" key="1">
    <citation type="submission" date="2022-04" db="EMBL/GenBank/DDBJ databases">
        <authorList>
            <person name="Grouzdev D.S."/>
            <person name="Pantiukh K.S."/>
            <person name="Krutkina M.S."/>
        </authorList>
    </citation>
    <scope>NUCLEOTIDE SEQUENCE [LARGE SCALE GENOMIC DNA]</scope>
    <source>
        <strain evidence="11 12">Jip08</strain>
    </source>
</reference>
<evidence type="ECO:0000256" key="2">
    <source>
        <dbReference type="ARBA" id="ARBA00005204"/>
    </source>
</evidence>
<reference evidence="12" key="2">
    <citation type="submission" date="2023-07" db="EMBL/GenBank/DDBJ databases">
        <title>Ancylobacter moscoviensis sp. nov., facultatively methylotrophic bacteria from activated sludge and the reclassification of Starkeya novella (Starkey 1934) Kelly et al. 2000 as Ancylobacter novellus comb. nov., Starkeya koreensis Im et al. 2006 as Ancylobacter koreensis comb.nov., Angulomicrobium tetraedrale Vasil'eva et al. 1986 as Ancylobacter tetraedralis comb. nov., Angulomicrobium amanitiforme Fritz et al. 2004 as Ancylobacter amanitiformis comb. nov. and Methylorhabdus multivorans Doronina et al. 1996 as Ancylobacter multivorans comb. nov. and emended description of the genus Ancylobacter.</title>
        <authorList>
            <person name="Doronina N."/>
            <person name="Chemodurova A."/>
            <person name="Grouzdev D."/>
            <person name="Koziaeva V."/>
            <person name="Shi W."/>
            <person name="Wu L."/>
            <person name="Kaparullina E."/>
        </authorList>
    </citation>
    <scope>NUCLEOTIDE SEQUENCE [LARGE SCALE GENOMIC DNA]</scope>
    <source>
        <strain evidence="12">Jip08</strain>
    </source>
</reference>
<evidence type="ECO:0000256" key="9">
    <source>
        <dbReference type="ARBA" id="ARBA00023102"/>
    </source>
</evidence>
<comment type="caution">
    <text evidence="11">The sequence shown here is derived from an EMBL/GenBank/DDBJ whole genome shotgun (WGS) entry which is preliminary data.</text>
</comment>
<proteinExistence type="inferred from homology"/>
<dbReference type="Proteomes" id="UP001202867">
    <property type="component" value="Unassembled WGS sequence"/>
</dbReference>
<keyword evidence="7 11" id="KW-0378">Hydrolase</keyword>
<keyword evidence="12" id="KW-1185">Reference proteome</keyword>
<dbReference type="InterPro" id="IPR008179">
    <property type="entry name" value="HisE"/>
</dbReference>
<accession>A0ABT0DKY8</accession>
<name>A0ABT0DKY8_9HYPH</name>
<dbReference type="CDD" id="cd11534">
    <property type="entry name" value="NTP-PPase_HisIE_like"/>
    <property type="match status" value="1"/>
</dbReference>
<evidence type="ECO:0000256" key="1">
    <source>
        <dbReference type="ARBA" id="ARBA00001460"/>
    </source>
</evidence>
<dbReference type="Pfam" id="PF01503">
    <property type="entry name" value="PRA-PH"/>
    <property type="match status" value="1"/>
</dbReference>
<protein>
    <recommendedName>
        <fullName evidence="4">phosphoribosyl-ATP diphosphatase</fullName>
        <ecNumber evidence="4">3.6.1.31</ecNumber>
    </recommendedName>
</protein>
<dbReference type="InterPro" id="IPR021130">
    <property type="entry name" value="PRib-ATP_PPHydrolase-like"/>
</dbReference>
<comment type="pathway">
    <text evidence="2">Amino-acid biosynthesis; L-histidine biosynthesis; L-histidine from 5-phospho-alpha-D-ribose 1-diphosphate: step 2/9.</text>
</comment>
<organism evidence="11 12">
    <name type="scientific">Ancylobacter koreensis</name>
    <dbReference type="NCBI Taxonomy" id="266121"/>
    <lineage>
        <taxon>Bacteria</taxon>
        <taxon>Pseudomonadati</taxon>
        <taxon>Pseudomonadota</taxon>
        <taxon>Alphaproteobacteria</taxon>
        <taxon>Hyphomicrobiales</taxon>
        <taxon>Xanthobacteraceae</taxon>
        <taxon>Ancylobacter</taxon>
    </lineage>
</organism>
<evidence type="ECO:0000256" key="4">
    <source>
        <dbReference type="ARBA" id="ARBA00012414"/>
    </source>
</evidence>
<evidence type="ECO:0000256" key="10">
    <source>
        <dbReference type="SAM" id="MobiDB-lite"/>
    </source>
</evidence>
<dbReference type="Gene3D" id="1.10.287.1080">
    <property type="entry name" value="MazG-like"/>
    <property type="match status" value="1"/>
</dbReference>
<comment type="catalytic activity">
    <reaction evidence="1">
        <text>1-(5-phospho-beta-D-ribosyl)-ATP + H2O = 1-(5-phospho-beta-D-ribosyl)-5'-AMP + diphosphate + H(+)</text>
        <dbReference type="Rhea" id="RHEA:22828"/>
        <dbReference type="ChEBI" id="CHEBI:15377"/>
        <dbReference type="ChEBI" id="CHEBI:15378"/>
        <dbReference type="ChEBI" id="CHEBI:33019"/>
        <dbReference type="ChEBI" id="CHEBI:59457"/>
        <dbReference type="ChEBI" id="CHEBI:73183"/>
        <dbReference type="EC" id="3.6.1.31"/>
    </reaction>
</comment>
<dbReference type="EC" id="3.6.1.31" evidence="4"/>